<protein>
    <submittedName>
        <fullName evidence="1">Uncharacterized protein</fullName>
    </submittedName>
</protein>
<accession>A0A8S0VU89</accession>
<sequence>MSATIKSFSSLPTNVKLEVTPARFGTINAPYPIGLAEIVAGRDELVNVQERSWSLKTSSVSTSILPGKQQLTQRRKDLEKARLIVEEPREAERVLDFINSTLASSSHCREE</sequence>
<name>A0A8S0VU89_CYCAE</name>
<dbReference type="EMBL" id="CACVBS010000080">
    <property type="protein sequence ID" value="CAA7269789.1"/>
    <property type="molecule type" value="Genomic_DNA"/>
</dbReference>
<evidence type="ECO:0000313" key="2">
    <source>
        <dbReference type="Proteomes" id="UP000467700"/>
    </source>
</evidence>
<keyword evidence="2" id="KW-1185">Reference proteome</keyword>
<gene>
    <name evidence="1" type="ORF">AAE3_LOCUS12009</name>
</gene>
<proteinExistence type="predicted"/>
<evidence type="ECO:0000313" key="1">
    <source>
        <dbReference type="EMBL" id="CAA7269789.1"/>
    </source>
</evidence>
<comment type="caution">
    <text evidence="1">The sequence shown here is derived from an EMBL/GenBank/DDBJ whole genome shotgun (WGS) entry which is preliminary data.</text>
</comment>
<reference evidence="1 2" key="1">
    <citation type="submission" date="2020-01" db="EMBL/GenBank/DDBJ databases">
        <authorList>
            <person name="Gupta K D."/>
        </authorList>
    </citation>
    <scope>NUCLEOTIDE SEQUENCE [LARGE SCALE GENOMIC DNA]</scope>
</reference>
<organism evidence="1 2">
    <name type="scientific">Cyclocybe aegerita</name>
    <name type="common">Black poplar mushroom</name>
    <name type="synonym">Agrocybe aegerita</name>
    <dbReference type="NCBI Taxonomy" id="1973307"/>
    <lineage>
        <taxon>Eukaryota</taxon>
        <taxon>Fungi</taxon>
        <taxon>Dikarya</taxon>
        <taxon>Basidiomycota</taxon>
        <taxon>Agaricomycotina</taxon>
        <taxon>Agaricomycetes</taxon>
        <taxon>Agaricomycetidae</taxon>
        <taxon>Agaricales</taxon>
        <taxon>Agaricineae</taxon>
        <taxon>Bolbitiaceae</taxon>
        <taxon>Cyclocybe</taxon>
    </lineage>
</organism>
<dbReference type="AlphaFoldDB" id="A0A8S0VU89"/>
<dbReference type="Proteomes" id="UP000467700">
    <property type="component" value="Unassembled WGS sequence"/>
</dbReference>